<dbReference type="Gene3D" id="1.10.150.780">
    <property type="entry name" value="Vps16, C-terminal region"/>
    <property type="match status" value="1"/>
</dbReference>
<comment type="similarity">
    <text evidence="1">Belongs to the VPS16 family.</text>
</comment>
<reference evidence="5 6" key="1">
    <citation type="journal article" date="2024" name="J Genomics">
        <title>Draft genome sequencing and assembly of Favolaschia claudopus CIRM-BRFM 2984 isolated from oak limbs.</title>
        <authorList>
            <person name="Navarro D."/>
            <person name="Drula E."/>
            <person name="Chaduli D."/>
            <person name="Cazenave R."/>
            <person name="Ahrendt S."/>
            <person name="Wang J."/>
            <person name="Lipzen A."/>
            <person name="Daum C."/>
            <person name="Barry K."/>
            <person name="Grigoriev I.V."/>
            <person name="Favel A."/>
            <person name="Rosso M.N."/>
            <person name="Martin F."/>
        </authorList>
    </citation>
    <scope>NUCLEOTIDE SEQUENCE [LARGE SCALE GENOMIC DNA]</scope>
    <source>
        <strain evidence="5 6">CIRM-BRFM 2984</strain>
    </source>
</reference>
<feature type="compositionally biased region" description="Basic and acidic residues" evidence="2">
    <location>
        <begin position="360"/>
        <end position="371"/>
    </location>
</feature>
<feature type="domain" description="Vps16 N-terminal" evidence="4">
    <location>
        <begin position="453"/>
        <end position="863"/>
    </location>
</feature>
<dbReference type="InterPro" id="IPR016534">
    <property type="entry name" value="VPS16"/>
</dbReference>
<dbReference type="GO" id="GO:0030897">
    <property type="term" value="C:HOPS complex"/>
    <property type="evidence" value="ECO:0007669"/>
    <property type="project" value="TreeGrafter"/>
</dbReference>
<feature type="compositionally biased region" description="Polar residues" evidence="2">
    <location>
        <begin position="330"/>
        <end position="342"/>
    </location>
</feature>
<dbReference type="InterPro" id="IPR038132">
    <property type="entry name" value="Vps16_C_sf"/>
</dbReference>
<dbReference type="Pfam" id="PF04840">
    <property type="entry name" value="Vps16_C"/>
    <property type="match status" value="1"/>
</dbReference>
<feature type="region of interest" description="Disordered" evidence="2">
    <location>
        <begin position="326"/>
        <end position="373"/>
    </location>
</feature>
<evidence type="ECO:0000313" key="6">
    <source>
        <dbReference type="Proteomes" id="UP001362999"/>
    </source>
</evidence>
<evidence type="ECO:0000313" key="5">
    <source>
        <dbReference type="EMBL" id="KAK7044719.1"/>
    </source>
</evidence>
<dbReference type="Proteomes" id="UP001362999">
    <property type="component" value="Unassembled WGS sequence"/>
</dbReference>
<accession>A0AAW0D1Y4</accession>
<feature type="region of interest" description="Disordered" evidence="2">
    <location>
        <begin position="1"/>
        <end position="34"/>
    </location>
</feature>
<organism evidence="5 6">
    <name type="scientific">Favolaschia claudopus</name>
    <dbReference type="NCBI Taxonomy" id="2862362"/>
    <lineage>
        <taxon>Eukaryota</taxon>
        <taxon>Fungi</taxon>
        <taxon>Dikarya</taxon>
        <taxon>Basidiomycota</taxon>
        <taxon>Agaricomycotina</taxon>
        <taxon>Agaricomycetes</taxon>
        <taxon>Agaricomycetidae</taxon>
        <taxon>Agaricales</taxon>
        <taxon>Marasmiineae</taxon>
        <taxon>Mycenaceae</taxon>
        <taxon>Favolaschia</taxon>
    </lineage>
</organism>
<dbReference type="SUPFAM" id="SSF69322">
    <property type="entry name" value="Tricorn protease domain 2"/>
    <property type="match status" value="1"/>
</dbReference>
<dbReference type="GO" id="GO:0006886">
    <property type="term" value="P:intracellular protein transport"/>
    <property type="evidence" value="ECO:0007669"/>
    <property type="project" value="InterPro"/>
</dbReference>
<feature type="domain" description="Vps16 C-terminal" evidence="3">
    <location>
        <begin position="971"/>
        <end position="1274"/>
    </location>
</feature>
<evidence type="ECO:0000256" key="1">
    <source>
        <dbReference type="ARBA" id="ARBA00009250"/>
    </source>
</evidence>
<dbReference type="GO" id="GO:0005768">
    <property type="term" value="C:endosome"/>
    <property type="evidence" value="ECO:0007669"/>
    <property type="project" value="UniProtKB-ARBA"/>
</dbReference>
<dbReference type="Gene3D" id="2.60.40.640">
    <property type="match status" value="1"/>
</dbReference>
<keyword evidence="6" id="KW-1185">Reference proteome</keyword>
<evidence type="ECO:0000259" key="4">
    <source>
        <dbReference type="Pfam" id="PF04841"/>
    </source>
</evidence>
<dbReference type="EMBL" id="JAWWNJ010000011">
    <property type="protein sequence ID" value="KAK7044719.1"/>
    <property type="molecule type" value="Genomic_DNA"/>
</dbReference>
<feature type="region of interest" description="Disordered" evidence="2">
    <location>
        <begin position="396"/>
        <end position="416"/>
    </location>
</feature>
<dbReference type="GO" id="GO:0016197">
    <property type="term" value="P:endosomal transport"/>
    <property type="evidence" value="ECO:0007669"/>
    <property type="project" value="TreeGrafter"/>
</dbReference>
<comment type="caution">
    <text evidence="5">The sequence shown here is derived from an EMBL/GenBank/DDBJ whole genome shotgun (WGS) entry which is preliminary data.</text>
</comment>
<dbReference type="InterPro" id="IPR006925">
    <property type="entry name" value="Vps16_C"/>
</dbReference>
<evidence type="ECO:0000259" key="3">
    <source>
        <dbReference type="Pfam" id="PF04840"/>
    </source>
</evidence>
<dbReference type="Pfam" id="PF04841">
    <property type="entry name" value="Vps16_N"/>
    <property type="match status" value="1"/>
</dbReference>
<feature type="compositionally biased region" description="Polar residues" evidence="2">
    <location>
        <begin position="1353"/>
        <end position="1364"/>
    </location>
</feature>
<dbReference type="PANTHER" id="PTHR12811">
    <property type="entry name" value="VACUOLAR PROTEIN SORTING VPS16"/>
    <property type="match status" value="1"/>
</dbReference>
<gene>
    <name evidence="5" type="ORF">R3P38DRAFT_3308557</name>
</gene>
<proteinExistence type="inferred from homology"/>
<dbReference type="InterPro" id="IPR014752">
    <property type="entry name" value="Arrestin-like_C"/>
</dbReference>
<evidence type="ECO:0000256" key="2">
    <source>
        <dbReference type="SAM" id="MobiDB-lite"/>
    </source>
</evidence>
<sequence length="1373" mass="152326">MAPPPSSLRGRTTTRARAKSDAMPPPSSMPVMSTTSSYSHVSSYRSLQMELLIYSPSVKVVHNIWNTNHTLPVFGDHDTVGGKVILDPSCQSGRLVLTIEGAFTYTSTEKLGENSYGRLPEKKRHVFFSSSKAIQVSPSDQNPPRSALREVFVLKRRPSGSNVKSMVLEPRAYPFSFDLPRSQRSGEELPPTFCSSDPQCAPFEVIYQVSATWESSDITENPSFLEVPIVLHPDADFLSLDGLSDNSSSWLEMPLKSDRPISFRCAVTLPTSVTFSRASSIPYFVVFTTTPRSSSFAREIASDATISISVFSQVTITEPTVLPITPPQTPLSEESSLESFQPTKLLRRVRSRTSPWSPRALDDPELRDKPLPRLPTQTALSSTQVVHSSMCIGFPKRPRHQKSGKDHPSLDAHQALPDGLHKSKIPLNRDMLPSIDWAGVSVKLSSMSSAERPSSRWQIMQDGRTFYKRQQLYSMPGKLPNLSDYIVAGCRYGGPIALMRDNTKLIALGRSTPAMTKAQIQVYSPAGEGLLLFSWDQGKIVRFGWTNDERLAILNEEGTYRLYDLQGDYQQYSLGSEAGEMGVIDARIHDNGLVALTGSLSLLEVKGWEGTRPLTLANPGLSQPPNSWAVIPPDLNISRHVEVLLSVDSTIFSVDNLESVDQRLSQGPFSHISPSPNGKSLALLTFVGTLLVVSSDFQRTLAEFKTGDVAAAQGSVRQIQWCGIDAILVTWDNMVVVVGPFGDTLEYYYSGPTFAVTEPDGVRVLGPDVCDLIQKVPSSSASIFRPGSTSASAILYDAWESFSQRSPKADENIRSIRPELAAAVDECIEAAGQEWEPYWQRRLLNAAKFGRGFLDLHNPTDFITMGQTLKVLNAVRFYEIGIPLTHLQYIYASPSHLIARLTARNLHLLALRVSTYLSLKPDAVLKHWASAKILRSRPTATGTGKDTDLGGDEEVCKLIVDKFEQLGGADVSYAEIAKRAWEVGRGGLATKLLDHEPRASDQVPLLLSMKEDRLALIKAVDSGDTDLVYHVLLHLHKRLPLGSFFRLIEDGGDQLAPASKLLQVYAREQNKEMLRDFFYSDDRRVESAVLSLDEASTIVDPAAKITAIRAAQKFFSEDRDRGFESKMMDESVRLLTLQQQLEKEADGKATFFGLSINETIRALVINGMSKRADKLKSDFKVADKRFWYVKLQALISISDFEGLDTFSKSKRSPIGYEPFVRQLVEAGNPKEAISYVIRCDSPKRADLYVECGEWRMAGKECKERGDKAKLECVSFSVTLLEAPIASFYNVSSTRGTRPWRFLRDLFVQSTTDLEGYVVREGNYIRRISRQRVGEILMAHPLLSLGTGRHYPSVRSQDGRNSTANAARPPVNPQ</sequence>
<dbReference type="PANTHER" id="PTHR12811:SF0">
    <property type="entry name" value="VACUOLAR PROTEIN SORTING-ASSOCIATED PROTEIN 16 HOMOLOG"/>
    <property type="match status" value="1"/>
</dbReference>
<dbReference type="GO" id="GO:0042144">
    <property type="term" value="P:vacuole fusion, non-autophagic"/>
    <property type="evidence" value="ECO:0007669"/>
    <property type="project" value="TreeGrafter"/>
</dbReference>
<dbReference type="InterPro" id="IPR006926">
    <property type="entry name" value="Vps16_N"/>
</dbReference>
<name>A0AAW0D1Y4_9AGAR</name>
<dbReference type="GO" id="GO:0003779">
    <property type="term" value="F:actin binding"/>
    <property type="evidence" value="ECO:0007669"/>
    <property type="project" value="TreeGrafter"/>
</dbReference>
<protein>
    <submittedName>
        <fullName evidence="5">Vacuolar protein sorting-associated protein 16-like protein</fullName>
    </submittedName>
</protein>
<feature type="region of interest" description="Disordered" evidence="2">
    <location>
        <begin position="1348"/>
        <end position="1373"/>
    </location>
</feature>